<keyword evidence="3" id="KW-1185">Reference proteome</keyword>
<dbReference type="Gene3D" id="1.20.120.450">
    <property type="entry name" value="dinb family like domain"/>
    <property type="match status" value="1"/>
</dbReference>
<evidence type="ECO:0000259" key="1">
    <source>
        <dbReference type="Pfam" id="PF11716"/>
    </source>
</evidence>
<keyword evidence="2" id="KW-0413">Isomerase</keyword>
<dbReference type="InterPro" id="IPR034660">
    <property type="entry name" value="DinB/YfiT-like"/>
</dbReference>
<dbReference type="EMBL" id="JBHLUD010000020">
    <property type="protein sequence ID" value="MFC0549053.1"/>
    <property type="molecule type" value="Genomic_DNA"/>
</dbReference>
<sequence>MSSRAAQTIAALRRGHDEFVGRLAALGPDDIVRTSGGAQDWTVAQVVSHLGSGAVISKASLDAAIAGDDNPGMEFNKEVWARWDGMTPAEQVAAFPAVNEELVAAYEALDGQALEQLRIDVGFMPQPLDVAGHAGMRLTEFALHGWDVAVTFDPTAAVPRDAAVLLVDTIGPLLRFAGKADQIDGAVTVAVRATVPDRDLGLVIDDVVELTDVPPAAEAKIIAPTEYLVRLFSGRHGAEHTPESVKVTGSLTLDDLRRVFPGY</sequence>
<dbReference type="InterPro" id="IPR024344">
    <property type="entry name" value="MDMPI_metal-binding"/>
</dbReference>
<reference evidence="2 3" key="1">
    <citation type="submission" date="2024-09" db="EMBL/GenBank/DDBJ databases">
        <authorList>
            <person name="Sun Q."/>
            <person name="Mori K."/>
        </authorList>
    </citation>
    <scope>NUCLEOTIDE SEQUENCE [LARGE SCALE GENOMIC DNA]</scope>
    <source>
        <strain evidence="2 3">TBRC 1432</strain>
    </source>
</reference>
<organism evidence="2 3">
    <name type="scientific">Kutzneria chonburiensis</name>
    <dbReference type="NCBI Taxonomy" id="1483604"/>
    <lineage>
        <taxon>Bacteria</taxon>
        <taxon>Bacillati</taxon>
        <taxon>Actinomycetota</taxon>
        <taxon>Actinomycetes</taxon>
        <taxon>Pseudonocardiales</taxon>
        <taxon>Pseudonocardiaceae</taxon>
        <taxon>Kutzneria</taxon>
    </lineage>
</organism>
<feature type="domain" description="Mycothiol-dependent maleylpyruvate isomerase metal-binding" evidence="1">
    <location>
        <begin position="12"/>
        <end position="149"/>
    </location>
</feature>
<dbReference type="GO" id="GO:0016853">
    <property type="term" value="F:isomerase activity"/>
    <property type="evidence" value="ECO:0007669"/>
    <property type="project" value="UniProtKB-KW"/>
</dbReference>
<dbReference type="RefSeq" id="WP_273940359.1">
    <property type="nucleotide sequence ID" value="NZ_CP097263.1"/>
</dbReference>
<evidence type="ECO:0000313" key="2">
    <source>
        <dbReference type="EMBL" id="MFC0549053.1"/>
    </source>
</evidence>
<protein>
    <submittedName>
        <fullName evidence="2">Maleylpyruvate isomerase family mycothiol-dependent enzyme</fullName>
    </submittedName>
</protein>
<dbReference type="NCBIfam" id="TIGR03083">
    <property type="entry name" value="maleylpyruvate isomerase family mycothiol-dependent enzyme"/>
    <property type="match status" value="1"/>
</dbReference>
<proteinExistence type="predicted"/>
<dbReference type="Proteomes" id="UP001589810">
    <property type="component" value="Unassembled WGS sequence"/>
</dbReference>
<gene>
    <name evidence="2" type="ORF">ACFFH7_46610</name>
</gene>
<evidence type="ECO:0000313" key="3">
    <source>
        <dbReference type="Proteomes" id="UP001589810"/>
    </source>
</evidence>
<accession>A0ABV6N8X2</accession>
<name>A0ABV6N8X2_9PSEU</name>
<dbReference type="SUPFAM" id="SSF109854">
    <property type="entry name" value="DinB/YfiT-like putative metalloenzymes"/>
    <property type="match status" value="1"/>
</dbReference>
<comment type="caution">
    <text evidence="2">The sequence shown here is derived from an EMBL/GenBank/DDBJ whole genome shotgun (WGS) entry which is preliminary data.</text>
</comment>
<dbReference type="Pfam" id="PF11716">
    <property type="entry name" value="MDMPI_N"/>
    <property type="match status" value="1"/>
</dbReference>
<dbReference type="InterPro" id="IPR017517">
    <property type="entry name" value="Maleyloyr_isom"/>
</dbReference>